<feature type="region of interest" description="Disordered" evidence="17">
    <location>
        <begin position="847"/>
        <end position="945"/>
    </location>
</feature>
<dbReference type="RefSeq" id="XP_022509268.1">
    <property type="nucleotide sequence ID" value="XM_022658444.1"/>
</dbReference>
<feature type="compositionally biased region" description="Basic and acidic residues" evidence="17">
    <location>
        <begin position="1489"/>
        <end position="1518"/>
    </location>
</feature>
<organism evidence="20 21">
    <name type="scientific">Fonsecaea monophora</name>
    <dbReference type="NCBI Taxonomy" id="254056"/>
    <lineage>
        <taxon>Eukaryota</taxon>
        <taxon>Fungi</taxon>
        <taxon>Dikarya</taxon>
        <taxon>Ascomycota</taxon>
        <taxon>Pezizomycotina</taxon>
        <taxon>Eurotiomycetes</taxon>
        <taxon>Chaetothyriomycetidae</taxon>
        <taxon>Chaetothyriales</taxon>
        <taxon>Herpotrichiellaceae</taxon>
        <taxon>Fonsecaea</taxon>
    </lineage>
</organism>
<evidence type="ECO:0000256" key="4">
    <source>
        <dbReference type="ARBA" id="ARBA00022723"/>
    </source>
</evidence>
<evidence type="ECO:0000256" key="15">
    <source>
        <dbReference type="PIRSR" id="PIRSR606539-3"/>
    </source>
</evidence>
<dbReference type="OrthoDB" id="377733at2759"/>
<evidence type="ECO:0000256" key="17">
    <source>
        <dbReference type="SAM" id="MobiDB-lite"/>
    </source>
</evidence>
<keyword evidence="3 16" id="KW-0812">Transmembrane</keyword>
<dbReference type="SUPFAM" id="SSF81653">
    <property type="entry name" value="Calcium ATPase, transduction domain A"/>
    <property type="match status" value="1"/>
</dbReference>
<evidence type="ECO:0000259" key="18">
    <source>
        <dbReference type="Pfam" id="PF16209"/>
    </source>
</evidence>
<dbReference type="GO" id="GO:0000287">
    <property type="term" value="F:magnesium ion binding"/>
    <property type="evidence" value="ECO:0007669"/>
    <property type="project" value="UniProtKB-UniRule"/>
</dbReference>
<feature type="region of interest" description="Disordered" evidence="17">
    <location>
        <begin position="631"/>
        <end position="692"/>
    </location>
</feature>
<dbReference type="Pfam" id="PF16209">
    <property type="entry name" value="PhoLip_ATPase_N"/>
    <property type="match status" value="1"/>
</dbReference>
<dbReference type="InterPro" id="IPR032630">
    <property type="entry name" value="P_typ_ATPase_c"/>
</dbReference>
<dbReference type="PANTHER" id="PTHR24092:SF174">
    <property type="entry name" value="PHOSPHOLIPID-TRANSPORTING ATPASE DNF3-RELATED"/>
    <property type="match status" value="1"/>
</dbReference>
<dbReference type="GO" id="GO:0005802">
    <property type="term" value="C:trans-Golgi network"/>
    <property type="evidence" value="ECO:0007669"/>
    <property type="project" value="TreeGrafter"/>
</dbReference>
<reference evidence="20 21" key="1">
    <citation type="submission" date="2016-03" db="EMBL/GenBank/DDBJ databases">
        <title>Draft genome sequence of the Fonsecaea monophora CBS 269.37.</title>
        <authorList>
            <person name="Bombassaro A."/>
            <person name="Vinicius W.A."/>
            <person name="De Hoog S."/>
            <person name="Sun J."/>
            <person name="Souza E.M."/>
            <person name="Raittz R.T."/>
            <person name="Costa F."/>
            <person name="Leao A.C."/>
            <person name="Tadra-Sfeir M.Z."/>
            <person name="Baura V."/>
            <person name="Balsanelli E."/>
            <person name="Pedrosa F.O."/>
            <person name="Moreno L.F."/>
            <person name="Steffens M.B."/>
            <person name="Xi L."/>
            <person name="Bocca A.L."/>
            <person name="Felipe M.S."/>
            <person name="Teixeira M."/>
            <person name="Telles Filho F.Q."/>
            <person name="Azevedo C.M."/>
            <person name="Gomes R."/>
            <person name="Vicente V.A."/>
        </authorList>
    </citation>
    <scope>NUCLEOTIDE SEQUENCE [LARGE SCALE GENOMIC DNA]</scope>
    <source>
        <strain evidence="20 21">CBS 269.37</strain>
    </source>
</reference>
<feature type="transmembrane region" description="Helical" evidence="16">
    <location>
        <begin position="1358"/>
        <end position="1375"/>
    </location>
</feature>
<feature type="binding site" evidence="14">
    <location>
        <position position="592"/>
    </location>
    <ligand>
        <name>ATP</name>
        <dbReference type="ChEBI" id="CHEBI:30616"/>
    </ligand>
</feature>
<dbReference type="Pfam" id="PF13246">
    <property type="entry name" value="Cation_ATPase"/>
    <property type="match status" value="1"/>
</dbReference>
<dbReference type="GO" id="GO:0032456">
    <property type="term" value="P:endocytic recycling"/>
    <property type="evidence" value="ECO:0007669"/>
    <property type="project" value="TreeGrafter"/>
</dbReference>
<feature type="binding site" evidence="15">
    <location>
        <position position="592"/>
    </location>
    <ligand>
        <name>Mg(2+)</name>
        <dbReference type="ChEBI" id="CHEBI:18420"/>
    </ligand>
</feature>
<dbReference type="InterPro" id="IPR032631">
    <property type="entry name" value="P-type_ATPase_N"/>
</dbReference>
<feature type="compositionally biased region" description="Polar residues" evidence="17">
    <location>
        <begin position="662"/>
        <end position="671"/>
    </location>
</feature>
<comment type="cofactor">
    <cofactor evidence="15">
        <name>Mg(2+)</name>
        <dbReference type="ChEBI" id="CHEBI:18420"/>
    </cofactor>
</comment>
<evidence type="ECO:0000256" key="6">
    <source>
        <dbReference type="ARBA" id="ARBA00022840"/>
    </source>
</evidence>
<feature type="compositionally biased region" description="Basic and acidic residues" evidence="17">
    <location>
        <begin position="1525"/>
        <end position="1553"/>
    </location>
</feature>
<keyword evidence="4 15" id="KW-0479">Metal-binding</keyword>
<feature type="transmembrane region" description="Helical" evidence="16">
    <location>
        <begin position="1407"/>
        <end position="1428"/>
    </location>
</feature>
<dbReference type="GO" id="GO:0005524">
    <property type="term" value="F:ATP binding"/>
    <property type="evidence" value="ECO:0007669"/>
    <property type="project" value="UniProtKB-UniRule"/>
</dbReference>
<feature type="domain" description="P-type ATPase N-terminal" evidence="18">
    <location>
        <begin position="223"/>
        <end position="281"/>
    </location>
</feature>
<protein>
    <recommendedName>
        <fullName evidence="16">Phospholipid-transporting ATPase</fullName>
        <ecNumber evidence="16">7.6.2.1</ecNumber>
    </recommendedName>
</protein>
<feature type="transmembrane region" description="Helical" evidence="16">
    <location>
        <begin position="1325"/>
        <end position="1346"/>
    </location>
</feature>
<feature type="compositionally biased region" description="Basic and acidic residues" evidence="17">
    <location>
        <begin position="641"/>
        <end position="651"/>
    </location>
</feature>
<evidence type="ECO:0000256" key="11">
    <source>
        <dbReference type="ARBA" id="ARBA00034036"/>
    </source>
</evidence>
<feature type="binding site" evidence="14">
    <location>
        <position position="799"/>
    </location>
    <ligand>
        <name>ATP</name>
        <dbReference type="ChEBI" id="CHEBI:30616"/>
    </ligand>
</feature>
<feature type="binding site" evidence="15">
    <location>
        <position position="594"/>
    </location>
    <ligand>
        <name>Mg(2+)</name>
        <dbReference type="ChEBI" id="CHEBI:18420"/>
    </ligand>
</feature>
<feature type="transmembrane region" description="Helical" evidence="16">
    <location>
        <begin position="1382"/>
        <end position="1401"/>
    </location>
</feature>
<proteinExistence type="inferred from homology"/>
<dbReference type="GO" id="GO:0006892">
    <property type="term" value="P:post-Golgi vesicle-mediated transport"/>
    <property type="evidence" value="ECO:0007669"/>
    <property type="project" value="TreeGrafter"/>
</dbReference>
<accession>A0A177F0E6</accession>
<dbReference type="Proteomes" id="UP000077002">
    <property type="component" value="Unassembled WGS sequence"/>
</dbReference>
<comment type="subcellular location">
    <subcellularLocation>
        <location evidence="1 16">Membrane</location>
        <topology evidence="1 16">Multi-pass membrane protein</topology>
    </subcellularLocation>
</comment>
<dbReference type="FunFam" id="3.40.50.1000:FF:000172">
    <property type="entry name" value="Phospholipid-transporting ATPase"/>
    <property type="match status" value="1"/>
</dbReference>
<evidence type="ECO:0000256" key="16">
    <source>
        <dbReference type="RuleBase" id="RU362033"/>
    </source>
</evidence>
<dbReference type="InterPro" id="IPR023299">
    <property type="entry name" value="ATPase_P-typ_cyto_dom_N"/>
</dbReference>
<dbReference type="GO" id="GO:0045332">
    <property type="term" value="P:phospholipid translocation"/>
    <property type="evidence" value="ECO:0007669"/>
    <property type="project" value="TreeGrafter"/>
</dbReference>
<dbReference type="SFLD" id="SFLDG00002">
    <property type="entry name" value="C1.7:_P-type_atpase_like"/>
    <property type="match status" value="1"/>
</dbReference>
<dbReference type="InterPro" id="IPR036412">
    <property type="entry name" value="HAD-like_sf"/>
</dbReference>
<dbReference type="NCBIfam" id="TIGR01494">
    <property type="entry name" value="ATPase_P-type"/>
    <property type="match status" value="1"/>
</dbReference>
<feature type="active site" description="4-aspartylphosphate intermediate" evidence="13">
    <location>
        <position position="592"/>
    </location>
</feature>
<evidence type="ECO:0000256" key="10">
    <source>
        <dbReference type="ARBA" id="ARBA00023136"/>
    </source>
</evidence>
<keyword evidence="8 16" id="KW-1278">Translocase</keyword>
<dbReference type="EMBL" id="LVKK01000074">
    <property type="protein sequence ID" value="OAG37316.1"/>
    <property type="molecule type" value="Genomic_DNA"/>
</dbReference>
<feature type="compositionally biased region" description="Basic and acidic residues" evidence="17">
    <location>
        <begin position="13"/>
        <end position="28"/>
    </location>
</feature>
<keyword evidence="5 14" id="KW-0547">Nucleotide-binding</keyword>
<dbReference type="InterPro" id="IPR044492">
    <property type="entry name" value="P_typ_ATPase_HD_dom"/>
</dbReference>
<gene>
    <name evidence="20" type="ORF">AYO21_08501</name>
</gene>
<evidence type="ECO:0000256" key="5">
    <source>
        <dbReference type="ARBA" id="ARBA00022741"/>
    </source>
</evidence>
<evidence type="ECO:0000256" key="3">
    <source>
        <dbReference type="ARBA" id="ARBA00022692"/>
    </source>
</evidence>
<dbReference type="GeneID" id="34603644"/>
<comment type="caution">
    <text evidence="20">The sequence shown here is derived from an EMBL/GenBank/DDBJ whole genome shotgun (WGS) entry which is preliminary data.</text>
</comment>
<evidence type="ECO:0000256" key="8">
    <source>
        <dbReference type="ARBA" id="ARBA00022967"/>
    </source>
</evidence>
<dbReference type="SUPFAM" id="SSF81665">
    <property type="entry name" value="Calcium ATPase, transmembrane domain M"/>
    <property type="match status" value="1"/>
</dbReference>
<dbReference type="InterPro" id="IPR018303">
    <property type="entry name" value="ATPase_P-typ_P_site"/>
</dbReference>
<evidence type="ECO:0000256" key="14">
    <source>
        <dbReference type="PIRSR" id="PIRSR606539-2"/>
    </source>
</evidence>
<evidence type="ECO:0000256" key="1">
    <source>
        <dbReference type="ARBA" id="ARBA00004141"/>
    </source>
</evidence>
<dbReference type="SUPFAM" id="SSF81660">
    <property type="entry name" value="Metal cation-transporting ATPase, ATP-binding domain N"/>
    <property type="match status" value="1"/>
</dbReference>
<comment type="catalytic activity">
    <reaction evidence="11 16">
        <text>ATP + H2O + phospholipidSide 1 = ADP + phosphate + phospholipidSide 2.</text>
        <dbReference type="EC" id="7.6.2.1"/>
    </reaction>
</comment>
<evidence type="ECO:0000256" key="2">
    <source>
        <dbReference type="ARBA" id="ARBA00008109"/>
    </source>
</evidence>
<dbReference type="Gene3D" id="3.40.50.1000">
    <property type="entry name" value="HAD superfamily/HAD-like"/>
    <property type="match status" value="2"/>
</dbReference>
<dbReference type="InterPro" id="IPR023214">
    <property type="entry name" value="HAD_sf"/>
</dbReference>
<dbReference type="GO" id="GO:0140326">
    <property type="term" value="F:ATPase-coupled intramembrane lipid transporter activity"/>
    <property type="evidence" value="ECO:0007669"/>
    <property type="project" value="UniProtKB-EC"/>
</dbReference>
<feature type="compositionally biased region" description="Basic and acidic residues" evidence="17">
    <location>
        <begin position="847"/>
        <end position="862"/>
    </location>
</feature>
<feature type="compositionally biased region" description="Basic and acidic residues" evidence="17">
    <location>
        <begin position="888"/>
        <end position="908"/>
    </location>
</feature>
<feature type="binding site" evidence="14">
    <location>
        <position position="751"/>
    </location>
    <ligand>
        <name>ATP</name>
        <dbReference type="ChEBI" id="CHEBI:30616"/>
    </ligand>
</feature>
<keyword evidence="6 14" id="KW-0067">ATP-binding</keyword>
<evidence type="ECO:0000256" key="9">
    <source>
        <dbReference type="ARBA" id="ARBA00022989"/>
    </source>
</evidence>
<dbReference type="InterPro" id="IPR023298">
    <property type="entry name" value="ATPase_P-typ_TM_dom_sf"/>
</dbReference>
<keyword evidence="21" id="KW-1185">Reference proteome</keyword>
<sequence length="1576" mass="178237">MAANPSKGPGGQNRDDSERESLNEDTHHVGTNGESTQDTADLTAKKPSVGDTSKVRFSIELPREIEEDIRTREIKTSARPHAGILKSPSVGRSRGYSLRRSLFAQNIQRQASDNAGTFEMDPSKAGANAPKIDSRPTTITIEEAEEEPDARRPVRLSDSDLELPLYRRWMSTHHSRSTLLKRLTERYLLLRDKIIRANTIPPSLDGRHIRVNVIEADHALDERTGKPYISNVIRSCRYTPWNFVPRQLVAQFGKLANFYFLCVSILQMIPGLSTTGTYTTIIPLLIFVALSMAKEGYDDIRRHRLDKEENERITQVLRISSSGSSHTEWQEKTWSEIRVGDIVQLKRDAGIPADLLLLHSDDPANTAYVETKSLDGETNLKSRKPVGEVSAACQDLDAIARLRAEFVVEDPNLDLYKFDGRVTINGSTLPLTNSEVLYRGSVLRNTPSAVGLVIYSGEECKIRMNANKTPRIKAPTLQAKVNKVVIFVASLVIFMAIILTVAYQIWRRTTEEKSWYLQDAKVPFGHVLTSFIIMLNTMLPLSLYVSLEIVKLAQMFLMNDVDMYDPESDTPMEPHTSTINEELGQVSYIFSDKTGTLTNNSMKFRKMSIAGTAWLHDLDLQDEAVDGAGREKLWHKKRGGKGKEHRPEKKLRTSLSRALRKSTASASTRIDNQTRDVPGADDTQWRASNGLDMTSETGKTQDLLDYIYRRPYTAFARKGRFFLLSLALCHTCIPEKDDEGNIEYQAASPDELALVTAAQDLGYIVTDRQSNTVTIKTYSDGDEDSPIYETYEVLDVIEFSSARKRMSVVVRFPDQRICLVSKGADSTIRKLLRLADLAASNVQAVERRASQRKSVEAQEALRRRSTQLSRTSSSGNAASPRPSGFSFDRSRTARDSVDHWLKERERDVGTSQRRKSSQFYSPRPSIQITTRKSESHVGSQAQYSPQITPRVSMQVDDSEDLVEESLVLDDNVVFERCFQHIDDFATEGLRTLLYAYRYLTEDEYKTWKEVYLSATTSIVDRQEKIEHAAELLETRLELLGATAIEDKLQKGVPDAIDRFRRAGIKMWMLTGDKRETAINIGHSCRLIKDYSTVVVLDHEFGDLHDRLAQAFVQIADEKTAHSVLVIDGQTLTIIDADRATRALFTDVAIRADSVVCCRASPSQKASLVRTIRTKVKGSVTLAIGDGANDIAMIQEAHLGIGIAGKEGLQAARTSDYSIAQFRFLLKLLLVHGRWHYVRICKYLLGTLWKEMMFYNAQALYQRWNGYTGTSLYEPWSLSMFNTLFTSLPVIFLGVFEKDLAASTLLAVPELYNYGQRDRGFNFWIYLRWSALAVCEAVLVYFMIYGMYGLALFTRDQELYAFGSLVFTACVVIISLKLQFIELHHKSIMAAIAIFFVNHALLDRFGRNLLWWITLLWTISAVCLLEVIIKAISAAVWPSDVDVFQGFEQDREVRKRFEEAAADLLQQGWDRGTKKSSLELAREAAQQAEQAEREAQVQELLNKPRDMTDRRKPNMRRNDSGLSTKAEPRTRRPQNHREASSHEMSEVQLSEQRKSIDIGELFSKGFGAVRRSQELLR</sequence>
<dbReference type="SUPFAM" id="SSF56784">
    <property type="entry name" value="HAD-like"/>
    <property type="match status" value="1"/>
</dbReference>
<name>A0A177F0E6_9EURO</name>
<comment type="catalytic activity">
    <reaction evidence="12">
        <text>a 1,2-diacyl-sn-glycero-3-phosphoethanolamine(out) + ATP + H2O = a 1,2-diacyl-sn-glycero-3-phosphoethanolamine(in) + ADP + phosphate + H(+)</text>
        <dbReference type="Rhea" id="RHEA:66132"/>
        <dbReference type="ChEBI" id="CHEBI:15377"/>
        <dbReference type="ChEBI" id="CHEBI:15378"/>
        <dbReference type="ChEBI" id="CHEBI:30616"/>
        <dbReference type="ChEBI" id="CHEBI:43474"/>
        <dbReference type="ChEBI" id="CHEBI:64612"/>
        <dbReference type="ChEBI" id="CHEBI:456216"/>
    </reaction>
    <physiologicalReaction direction="left-to-right" evidence="12">
        <dbReference type="Rhea" id="RHEA:66133"/>
    </physiologicalReaction>
</comment>
<dbReference type="SFLD" id="SFLDS00003">
    <property type="entry name" value="Haloacid_Dehalogenase"/>
    <property type="match status" value="1"/>
</dbReference>
<evidence type="ECO:0000313" key="20">
    <source>
        <dbReference type="EMBL" id="OAG37316.1"/>
    </source>
</evidence>
<evidence type="ECO:0000259" key="19">
    <source>
        <dbReference type="Pfam" id="PF16212"/>
    </source>
</evidence>
<feature type="binding site" evidence="14">
    <location>
        <position position="822"/>
    </location>
    <ligand>
        <name>ATP</name>
        <dbReference type="ChEBI" id="CHEBI:30616"/>
    </ligand>
</feature>
<keyword evidence="9 16" id="KW-1133">Transmembrane helix</keyword>
<dbReference type="GO" id="GO:0016887">
    <property type="term" value="F:ATP hydrolysis activity"/>
    <property type="evidence" value="ECO:0007669"/>
    <property type="project" value="InterPro"/>
</dbReference>
<dbReference type="PRINTS" id="PR00119">
    <property type="entry name" value="CATATPASE"/>
</dbReference>
<feature type="transmembrane region" description="Helical" evidence="16">
    <location>
        <begin position="484"/>
        <end position="506"/>
    </location>
</feature>
<feature type="binding site" evidence="14">
    <location>
        <position position="593"/>
    </location>
    <ligand>
        <name>ATP</name>
        <dbReference type="ChEBI" id="CHEBI:30616"/>
    </ligand>
</feature>
<dbReference type="NCBIfam" id="TIGR01652">
    <property type="entry name" value="ATPase-Plipid"/>
    <property type="match status" value="2"/>
</dbReference>
<dbReference type="InterPro" id="IPR006539">
    <property type="entry name" value="P-type_ATPase_IV"/>
</dbReference>
<feature type="compositionally biased region" description="Polar residues" evidence="17">
    <location>
        <begin position="917"/>
        <end position="945"/>
    </location>
</feature>
<keyword evidence="7 15" id="KW-0460">Magnesium</keyword>
<dbReference type="EC" id="7.6.2.1" evidence="16"/>
<evidence type="ECO:0000256" key="13">
    <source>
        <dbReference type="PIRSR" id="PIRSR606539-1"/>
    </source>
</evidence>
<dbReference type="InterPro" id="IPR008250">
    <property type="entry name" value="ATPase_P-typ_transduc_dom_A_sf"/>
</dbReference>
<dbReference type="PROSITE" id="PS00154">
    <property type="entry name" value="ATPASE_E1_E2"/>
    <property type="match status" value="1"/>
</dbReference>
<dbReference type="InterPro" id="IPR001757">
    <property type="entry name" value="P_typ_ATPase"/>
</dbReference>
<dbReference type="Pfam" id="PF16212">
    <property type="entry name" value="PhoLip_ATPase_C"/>
    <property type="match status" value="1"/>
</dbReference>
<keyword evidence="10 16" id="KW-0472">Membrane</keyword>
<dbReference type="Gene3D" id="2.70.150.10">
    <property type="entry name" value="Calcium-transporting ATPase, cytoplasmic transduction domain A"/>
    <property type="match status" value="1"/>
</dbReference>
<feature type="region of interest" description="Disordered" evidence="17">
    <location>
        <begin position="1"/>
        <end position="59"/>
    </location>
</feature>
<evidence type="ECO:0000256" key="7">
    <source>
        <dbReference type="ARBA" id="ARBA00022842"/>
    </source>
</evidence>
<feature type="transmembrane region" description="Helical" evidence="16">
    <location>
        <begin position="526"/>
        <end position="547"/>
    </location>
</feature>
<comment type="similarity">
    <text evidence="2 16">Belongs to the cation transport ATPase (P-type) (TC 3.A.3) family. Type IV subfamily.</text>
</comment>
<dbReference type="SFLD" id="SFLDF00027">
    <property type="entry name" value="p-type_atpase"/>
    <property type="match status" value="1"/>
</dbReference>
<feature type="domain" description="P-type ATPase C-terminal" evidence="19">
    <location>
        <begin position="1211"/>
        <end position="1438"/>
    </location>
</feature>
<dbReference type="Pfam" id="PF00702">
    <property type="entry name" value="Hydrolase"/>
    <property type="match status" value="1"/>
</dbReference>
<dbReference type="PANTHER" id="PTHR24092">
    <property type="entry name" value="PROBABLE PHOSPHOLIPID-TRANSPORTING ATPASE"/>
    <property type="match status" value="1"/>
</dbReference>
<feature type="region of interest" description="Disordered" evidence="17">
    <location>
        <begin position="1479"/>
        <end position="1553"/>
    </location>
</feature>
<dbReference type="Gene3D" id="3.40.1110.10">
    <property type="entry name" value="Calcium-transporting ATPase, cytoplasmic domain N"/>
    <property type="match status" value="2"/>
</dbReference>
<dbReference type="GO" id="GO:0005886">
    <property type="term" value="C:plasma membrane"/>
    <property type="evidence" value="ECO:0007669"/>
    <property type="project" value="TreeGrafter"/>
</dbReference>
<evidence type="ECO:0000313" key="21">
    <source>
        <dbReference type="Proteomes" id="UP000077002"/>
    </source>
</evidence>
<feature type="binding site" evidence="14">
    <location>
        <position position="594"/>
    </location>
    <ligand>
        <name>ATP</name>
        <dbReference type="ChEBI" id="CHEBI:30616"/>
    </ligand>
</feature>
<evidence type="ECO:0000256" key="12">
    <source>
        <dbReference type="ARBA" id="ARBA00049128"/>
    </source>
</evidence>